<accession>A0ABY6BI19</accession>
<feature type="region of interest" description="Disordered" evidence="1">
    <location>
        <begin position="110"/>
        <end position="131"/>
    </location>
</feature>
<reference evidence="3" key="1">
    <citation type="submission" date="2022-09" db="EMBL/GenBank/DDBJ databases">
        <title>Tahibacter sp. nov., isolated from a fresh water.</title>
        <authorList>
            <person name="Baek J.H."/>
            <person name="Lee J.K."/>
            <person name="Kim J.M."/>
            <person name="Jeon C.O."/>
        </authorList>
    </citation>
    <scope>NUCLEOTIDE SEQUENCE</scope>
    <source>
        <strain evidence="3">W38</strain>
    </source>
</reference>
<evidence type="ECO:0000256" key="2">
    <source>
        <dbReference type="SAM" id="SignalP"/>
    </source>
</evidence>
<organism evidence="3 4">
    <name type="scientific">Tahibacter amnicola</name>
    <dbReference type="NCBI Taxonomy" id="2976241"/>
    <lineage>
        <taxon>Bacteria</taxon>
        <taxon>Pseudomonadati</taxon>
        <taxon>Pseudomonadota</taxon>
        <taxon>Gammaproteobacteria</taxon>
        <taxon>Lysobacterales</taxon>
        <taxon>Rhodanobacteraceae</taxon>
        <taxon>Tahibacter</taxon>
    </lineage>
</organism>
<feature type="chain" id="PRO_5045818563" evidence="2">
    <location>
        <begin position="17"/>
        <end position="131"/>
    </location>
</feature>
<feature type="signal peptide" evidence="2">
    <location>
        <begin position="1"/>
        <end position="16"/>
    </location>
</feature>
<evidence type="ECO:0000313" key="4">
    <source>
        <dbReference type="Proteomes" id="UP001064632"/>
    </source>
</evidence>
<dbReference type="RefSeq" id="WP_261696377.1">
    <property type="nucleotide sequence ID" value="NZ_CP104694.1"/>
</dbReference>
<sequence length="131" mass="13850">MWIGGIVLLGSAFAMAGAGEGRYDNAVGIVEVTQVSRDGFHFHVNTVVDVYPCDVEGFATGSASAHARFHIEEGALSCTMEFSFHDDQLTLDTRGCDGYCGMRAAGSMDGTYRRGSAAATSSRDGEWADAP</sequence>
<evidence type="ECO:0000256" key="1">
    <source>
        <dbReference type="SAM" id="MobiDB-lite"/>
    </source>
</evidence>
<dbReference type="EMBL" id="CP104694">
    <property type="protein sequence ID" value="UXI69422.1"/>
    <property type="molecule type" value="Genomic_DNA"/>
</dbReference>
<keyword evidence="2" id="KW-0732">Signal</keyword>
<dbReference type="Proteomes" id="UP001064632">
    <property type="component" value="Chromosome"/>
</dbReference>
<proteinExistence type="predicted"/>
<protein>
    <submittedName>
        <fullName evidence="3">Uncharacterized protein</fullName>
    </submittedName>
</protein>
<keyword evidence="4" id="KW-1185">Reference proteome</keyword>
<name>A0ABY6BI19_9GAMM</name>
<evidence type="ECO:0000313" key="3">
    <source>
        <dbReference type="EMBL" id="UXI69422.1"/>
    </source>
</evidence>
<gene>
    <name evidence="3" type="ORF">N4264_07170</name>
</gene>